<name>A0A6P2RB40_9BURK</name>
<gene>
    <name evidence="1" type="ORF">BDI24065_06302</name>
</gene>
<dbReference type="GeneID" id="93031521"/>
<dbReference type="EMBL" id="CABVPN010000055">
    <property type="protein sequence ID" value="VWC29491.1"/>
    <property type="molecule type" value="Genomic_DNA"/>
</dbReference>
<protein>
    <submittedName>
        <fullName evidence="1">Uncharacterized protein</fullName>
    </submittedName>
</protein>
<organism evidence="1 2">
    <name type="scientific">Burkholderia diffusa</name>
    <dbReference type="NCBI Taxonomy" id="488732"/>
    <lineage>
        <taxon>Bacteria</taxon>
        <taxon>Pseudomonadati</taxon>
        <taxon>Pseudomonadota</taxon>
        <taxon>Betaproteobacteria</taxon>
        <taxon>Burkholderiales</taxon>
        <taxon>Burkholderiaceae</taxon>
        <taxon>Burkholderia</taxon>
        <taxon>Burkholderia cepacia complex</taxon>
    </lineage>
</organism>
<sequence length="131" mass="14855">MATLSSIEQRKLERLLGMGLGYVLDFSDRTFSLFFEEHTSIDINDAKYRANRSSGSKANRMRGFWTIEPDHIVAKVLLAMIEQCLGGAREIAVFRDGQEVTDITQQHGEFPCARQQLVFPMVSITNPSWTL</sequence>
<dbReference type="AlphaFoldDB" id="A0A6P2RB40"/>
<keyword evidence="2" id="KW-1185">Reference proteome</keyword>
<evidence type="ECO:0000313" key="2">
    <source>
        <dbReference type="Proteomes" id="UP000494125"/>
    </source>
</evidence>
<dbReference type="Proteomes" id="UP000494125">
    <property type="component" value="Unassembled WGS sequence"/>
</dbReference>
<accession>A0A6P2RB40</accession>
<dbReference type="RefSeq" id="WP_239007480.1">
    <property type="nucleotide sequence ID" value="NZ_CABVPN010000055.1"/>
</dbReference>
<proteinExistence type="predicted"/>
<evidence type="ECO:0000313" key="1">
    <source>
        <dbReference type="EMBL" id="VWC29491.1"/>
    </source>
</evidence>
<reference evidence="1 2" key="1">
    <citation type="submission" date="2019-09" db="EMBL/GenBank/DDBJ databases">
        <authorList>
            <person name="Depoorter E."/>
        </authorList>
    </citation>
    <scope>NUCLEOTIDE SEQUENCE [LARGE SCALE GENOMIC DNA]</scope>
    <source>
        <strain evidence="1">LMG 24065</strain>
    </source>
</reference>